<keyword evidence="1" id="KW-0560">Oxidoreductase</keyword>
<organism evidence="3 4">
    <name type="scientific">Saccoglossus kowalevskii</name>
    <name type="common">Acorn worm</name>
    <dbReference type="NCBI Taxonomy" id="10224"/>
    <lineage>
        <taxon>Eukaryota</taxon>
        <taxon>Metazoa</taxon>
        <taxon>Hemichordata</taxon>
        <taxon>Enteropneusta</taxon>
        <taxon>Harrimaniidae</taxon>
        <taxon>Saccoglossus</taxon>
    </lineage>
</organism>
<dbReference type="Proteomes" id="UP000694865">
    <property type="component" value="Unplaced"/>
</dbReference>
<dbReference type="PANTHER" id="PTHR11133">
    <property type="entry name" value="SACCHAROPINE DEHYDROGENASE"/>
    <property type="match status" value="1"/>
</dbReference>
<dbReference type="PANTHER" id="PTHR11133:SF22">
    <property type="entry name" value="ALPHA-AMINOADIPIC SEMIALDEHYDE SYNTHASE, MITOCHONDRIAL"/>
    <property type="match status" value="1"/>
</dbReference>
<accession>A0ABM0LZS7</accession>
<dbReference type="InterPro" id="IPR032095">
    <property type="entry name" value="Sacchrp_dh-like_C"/>
</dbReference>
<evidence type="ECO:0000259" key="2">
    <source>
        <dbReference type="Pfam" id="PF16653"/>
    </source>
</evidence>
<dbReference type="Pfam" id="PF16653">
    <property type="entry name" value="Sacchrp_dh_C"/>
    <property type="match status" value="1"/>
</dbReference>
<dbReference type="GeneID" id="102804235"/>
<dbReference type="RefSeq" id="XP_006813268.1">
    <property type="nucleotide sequence ID" value="XM_006813205.1"/>
</dbReference>
<proteinExistence type="predicted"/>
<reference evidence="4" key="1">
    <citation type="submission" date="2025-08" db="UniProtKB">
        <authorList>
            <consortium name="RefSeq"/>
        </authorList>
    </citation>
    <scope>IDENTIFICATION</scope>
    <source>
        <tissue evidence="4">Testes</tissue>
    </source>
</reference>
<evidence type="ECO:0000313" key="4">
    <source>
        <dbReference type="RefSeq" id="XP_006813268.1"/>
    </source>
</evidence>
<name>A0ABM0LZS7_SACKO</name>
<dbReference type="Gene3D" id="3.30.360.10">
    <property type="entry name" value="Dihydrodipicolinate Reductase, domain 2"/>
    <property type="match status" value="1"/>
</dbReference>
<protein>
    <submittedName>
        <fullName evidence="4">Alpha-aminoadipic semialdehyde synthase, mitochondrial-like</fullName>
    </submittedName>
</protein>
<dbReference type="Gene3D" id="3.40.50.720">
    <property type="entry name" value="NAD(P)-binding Rossmann-like Domain"/>
    <property type="match status" value="1"/>
</dbReference>
<feature type="domain" description="Saccharopine dehydrogenase-like C-terminal" evidence="2">
    <location>
        <begin position="1"/>
        <end position="82"/>
    </location>
</feature>
<sequence length="92" mass="10411">MIIMRHDIGILWPNDTRETHHIDLIVYGDPDGYSAMAKTVGLPCAIASKMLLEGEIEQKGMVVPFQKEIYEPILHILKEEGVVSTVKIEKEH</sequence>
<gene>
    <name evidence="4" type="primary">LOC102804235</name>
</gene>
<evidence type="ECO:0000313" key="3">
    <source>
        <dbReference type="Proteomes" id="UP000694865"/>
    </source>
</evidence>
<evidence type="ECO:0000256" key="1">
    <source>
        <dbReference type="ARBA" id="ARBA00023002"/>
    </source>
</evidence>
<keyword evidence="3" id="KW-1185">Reference proteome</keyword>
<dbReference type="InterPro" id="IPR051168">
    <property type="entry name" value="AASS"/>
</dbReference>